<proteinExistence type="predicted"/>
<sequence length="37" mass="4293">MTLTWRQAFLATKSVNRGEIDLTLKFGFYRCTSVKPL</sequence>
<reference evidence="4 5" key="1">
    <citation type="submission" date="2016-03" db="EMBL/GenBank/DDBJ databases">
        <title>Comparative genomics of 54 Lactobacillus plantarum strains reveals genomic uncoupling from niche constraints.</title>
        <authorList>
            <person name="Martino M.E."/>
        </authorList>
    </citation>
    <scope>NUCLEOTIDE SEQUENCE [LARGE SCALE GENOMIC DNA]</scope>
    <source>
        <strain evidence="2 5">19.1</strain>
        <strain evidence="3 4">NAB2</strain>
        <strain evidence="1 6">Nizo2260</strain>
    </source>
</reference>
<protein>
    <submittedName>
        <fullName evidence="2">Uncharacterized protein</fullName>
    </submittedName>
</protein>
<evidence type="ECO:0000313" key="6">
    <source>
        <dbReference type="Proteomes" id="UP000076989"/>
    </source>
</evidence>
<dbReference type="EMBL" id="LUXO01000011">
    <property type="protein sequence ID" value="KZV05846.1"/>
    <property type="molecule type" value="Genomic_DNA"/>
</dbReference>
<evidence type="ECO:0000313" key="3">
    <source>
        <dbReference type="EMBL" id="KZV05846.1"/>
    </source>
</evidence>
<comment type="caution">
    <text evidence="2">The sequence shown here is derived from an EMBL/GenBank/DDBJ whole genome shotgun (WGS) entry which is preliminary data.</text>
</comment>
<name>A0A166L7A0_LACPN</name>
<dbReference type="EMBL" id="LUWI01000013">
    <property type="protein sequence ID" value="KZU06217.1"/>
    <property type="molecule type" value="Genomic_DNA"/>
</dbReference>
<evidence type="ECO:0000313" key="2">
    <source>
        <dbReference type="EMBL" id="KZU93999.1"/>
    </source>
</evidence>
<evidence type="ECO:0000313" key="5">
    <source>
        <dbReference type="Proteomes" id="UP000076882"/>
    </source>
</evidence>
<accession>A0A166L7A0</accession>
<dbReference type="AlphaFoldDB" id="A0A166L7A0"/>
<dbReference type="Proteomes" id="UP000076872">
    <property type="component" value="Unassembled WGS sequence"/>
</dbReference>
<gene>
    <name evidence="2" type="ORF">Lp19_1973</name>
    <name evidence="3" type="ORF">NAB2_0492</name>
    <name evidence="1" type="ORF">Nizo2260_0891</name>
</gene>
<dbReference type="EMBL" id="LUXM01000033">
    <property type="protein sequence ID" value="KZU93999.1"/>
    <property type="molecule type" value="Genomic_DNA"/>
</dbReference>
<dbReference type="PATRIC" id="fig|1590.142.peg.2108"/>
<organism evidence="2 5">
    <name type="scientific">Lactiplantibacillus plantarum</name>
    <name type="common">Lactobacillus plantarum</name>
    <dbReference type="NCBI Taxonomy" id="1590"/>
    <lineage>
        <taxon>Bacteria</taxon>
        <taxon>Bacillati</taxon>
        <taxon>Bacillota</taxon>
        <taxon>Bacilli</taxon>
        <taxon>Lactobacillales</taxon>
        <taxon>Lactobacillaceae</taxon>
        <taxon>Lactiplantibacillus</taxon>
    </lineage>
</organism>
<dbReference type="Proteomes" id="UP000076882">
    <property type="component" value="Unassembled WGS sequence"/>
</dbReference>
<evidence type="ECO:0000313" key="4">
    <source>
        <dbReference type="Proteomes" id="UP000076872"/>
    </source>
</evidence>
<evidence type="ECO:0000313" key="1">
    <source>
        <dbReference type="EMBL" id="KZU06217.1"/>
    </source>
</evidence>
<dbReference type="Proteomes" id="UP000076989">
    <property type="component" value="Unassembled WGS sequence"/>
</dbReference>